<evidence type="ECO:0000256" key="3">
    <source>
        <dbReference type="ARBA" id="ARBA00023239"/>
    </source>
</evidence>
<dbReference type="Gene3D" id="3.40.50.1100">
    <property type="match status" value="2"/>
</dbReference>
<dbReference type="PROSITE" id="PS00165">
    <property type="entry name" value="DEHYDRATASE_SER_THR"/>
    <property type="match status" value="1"/>
</dbReference>
<dbReference type="Proteomes" id="UP000007264">
    <property type="component" value="Unassembled WGS sequence"/>
</dbReference>
<dbReference type="GO" id="GO:0004794">
    <property type="term" value="F:threonine deaminase activity"/>
    <property type="evidence" value="ECO:0007669"/>
    <property type="project" value="TreeGrafter"/>
</dbReference>
<dbReference type="GO" id="GO:0003941">
    <property type="term" value="F:L-serine ammonia-lyase activity"/>
    <property type="evidence" value="ECO:0007669"/>
    <property type="project" value="TreeGrafter"/>
</dbReference>
<organism evidence="5 6">
    <name type="scientific">Coccomyxa subellipsoidea (strain C-169)</name>
    <name type="common">Green microalga</name>
    <dbReference type="NCBI Taxonomy" id="574566"/>
    <lineage>
        <taxon>Eukaryota</taxon>
        <taxon>Viridiplantae</taxon>
        <taxon>Chlorophyta</taxon>
        <taxon>core chlorophytes</taxon>
        <taxon>Trebouxiophyceae</taxon>
        <taxon>Trebouxiophyceae incertae sedis</taxon>
        <taxon>Coccomyxaceae</taxon>
        <taxon>Coccomyxa</taxon>
        <taxon>Coccomyxa subellipsoidea</taxon>
    </lineage>
</organism>
<feature type="domain" description="Tryptophan synthase beta chain-like PALP" evidence="4">
    <location>
        <begin position="37"/>
        <end position="330"/>
    </location>
</feature>
<accession>I0YIR3</accession>
<dbReference type="Pfam" id="PF00291">
    <property type="entry name" value="PALP"/>
    <property type="match status" value="1"/>
</dbReference>
<dbReference type="GeneID" id="17036189"/>
<dbReference type="AlphaFoldDB" id="I0YIR3"/>
<dbReference type="InterPro" id="IPR050147">
    <property type="entry name" value="Ser/Thr_Dehydratase"/>
</dbReference>
<dbReference type="EMBL" id="AGSI01000025">
    <property type="protein sequence ID" value="EIE18282.1"/>
    <property type="molecule type" value="Genomic_DNA"/>
</dbReference>
<dbReference type="GO" id="GO:0009097">
    <property type="term" value="P:isoleucine biosynthetic process"/>
    <property type="evidence" value="ECO:0007669"/>
    <property type="project" value="TreeGrafter"/>
</dbReference>
<evidence type="ECO:0000259" key="4">
    <source>
        <dbReference type="Pfam" id="PF00291"/>
    </source>
</evidence>
<keyword evidence="6" id="KW-1185">Reference proteome</keyword>
<keyword evidence="2" id="KW-0663">Pyridoxal phosphate</keyword>
<dbReference type="InterPro" id="IPR036052">
    <property type="entry name" value="TrpB-like_PALP_sf"/>
</dbReference>
<name>I0YIR3_COCSC</name>
<dbReference type="RefSeq" id="XP_005642826.1">
    <property type="nucleotide sequence ID" value="XM_005642769.1"/>
</dbReference>
<dbReference type="eggNOG" id="KOG1251">
    <property type="taxonomic scope" value="Eukaryota"/>
</dbReference>
<dbReference type="GO" id="GO:0006567">
    <property type="term" value="P:L-threonine catabolic process"/>
    <property type="evidence" value="ECO:0007669"/>
    <property type="project" value="TreeGrafter"/>
</dbReference>
<dbReference type="InterPro" id="IPR000634">
    <property type="entry name" value="Ser/Thr_deHydtase_PyrdxlP-BS"/>
</dbReference>
<evidence type="ECO:0000313" key="5">
    <source>
        <dbReference type="EMBL" id="EIE18282.1"/>
    </source>
</evidence>
<dbReference type="GO" id="GO:0006565">
    <property type="term" value="P:L-serine catabolic process"/>
    <property type="evidence" value="ECO:0007669"/>
    <property type="project" value="TreeGrafter"/>
</dbReference>
<sequence>MSPPKLTEPLTRGWTLTDGALSLIASEAWAASRQIYRAVKKTDLHRSSWLSDKGDCSAYLKLENDQVTGSFKARGATHKVLSLELDAVRRGLVTCSSGNHALAFLHACSLLPSLRGPEWSTKPLIYLPKTVSSAKASRLREQGAQLVLHGDDSVEAEREARRAAAERRMTYVSPYNDPQGTIALELLSQLPSGQLDAVFVPVGGGGLISGISSVLAAVRPRVRVIGCQPANSCVMMECVRAGRILDLPSRNTLSDGTAGGVEEGTVTFQPCCELVDDWVTVEEHEIAGAMVGLKEAEGISVEGSAGVSLACFLKTQEQWRGKSVAIVCCGGNISDATYAKAEQLART</sequence>
<evidence type="ECO:0000256" key="1">
    <source>
        <dbReference type="ARBA" id="ARBA00001933"/>
    </source>
</evidence>
<dbReference type="OrthoDB" id="4418812at2759"/>
<dbReference type="PANTHER" id="PTHR48078">
    <property type="entry name" value="THREONINE DEHYDRATASE, MITOCHONDRIAL-RELATED"/>
    <property type="match status" value="1"/>
</dbReference>
<comment type="caution">
    <text evidence="5">The sequence shown here is derived from an EMBL/GenBank/DDBJ whole genome shotgun (WGS) entry which is preliminary data.</text>
</comment>
<gene>
    <name evidence="5" type="ORF">COCSUDRAFT_54992</name>
</gene>
<dbReference type="PANTHER" id="PTHR48078:SF6">
    <property type="entry name" value="L-THREONINE DEHYDRATASE CATABOLIC TDCB"/>
    <property type="match status" value="1"/>
</dbReference>
<comment type="cofactor">
    <cofactor evidence="1">
        <name>pyridoxal 5'-phosphate</name>
        <dbReference type="ChEBI" id="CHEBI:597326"/>
    </cofactor>
</comment>
<keyword evidence="3" id="KW-0456">Lyase</keyword>
<dbReference type="GO" id="GO:0030170">
    <property type="term" value="F:pyridoxal phosphate binding"/>
    <property type="evidence" value="ECO:0007669"/>
    <property type="project" value="InterPro"/>
</dbReference>
<evidence type="ECO:0000256" key="2">
    <source>
        <dbReference type="ARBA" id="ARBA00022898"/>
    </source>
</evidence>
<dbReference type="InterPro" id="IPR001926">
    <property type="entry name" value="TrpB-like_PALP"/>
</dbReference>
<reference evidence="5 6" key="1">
    <citation type="journal article" date="2012" name="Genome Biol.">
        <title>The genome of the polar eukaryotic microalga coccomyxa subellipsoidea reveals traits of cold adaptation.</title>
        <authorList>
            <person name="Blanc G."/>
            <person name="Agarkova I."/>
            <person name="Grimwood J."/>
            <person name="Kuo A."/>
            <person name="Brueggeman A."/>
            <person name="Dunigan D."/>
            <person name="Gurnon J."/>
            <person name="Ladunga I."/>
            <person name="Lindquist E."/>
            <person name="Lucas S."/>
            <person name="Pangilinan J."/>
            <person name="Proschold T."/>
            <person name="Salamov A."/>
            <person name="Schmutz J."/>
            <person name="Weeks D."/>
            <person name="Yamada T."/>
            <person name="Claverie J.M."/>
            <person name="Grigoriev I."/>
            <person name="Van Etten J."/>
            <person name="Lomsadze A."/>
            <person name="Borodovsky M."/>
        </authorList>
    </citation>
    <scope>NUCLEOTIDE SEQUENCE [LARGE SCALE GENOMIC DNA]</scope>
    <source>
        <strain evidence="5 6">C-169</strain>
    </source>
</reference>
<protein>
    <submittedName>
        <fullName evidence="5">Serine racemase-like protein</fullName>
    </submittedName>
</protein>
<dbReference type="SUPFAM" id="SSF53686">
    <property type="entry name" value="Tryptophan synthase beta subunit-like PLP-dependent enzymes"/>
    <property type="match status" value="1"/>
</dbReference>
<evidence type="ECO:0000313" key="6">
    <source>
        <dbReference type="Proteomes" id="UP000007264"/>
    </source>
</evidence>
<proteinExistence type="predicted"/>
<dbReference type="KEGG" id="csl:COCSUDRAFT_54992"/>
<dbReference type="STRING" id="574566.I0YIR3"/>